<dbReference type="PANTHER" id="PTHR36388:SF1">
    <property type="entry name" value="OS02G0469000 PROTEIN"/>
    <property type="match status" value="1"/>
</dbReference>
<dbReference type="AlphaFoldDB" id="A0A022RDN7"/>
<dbReference type="STRING" id="4155.A0A022RDN7"/>
<dbReference type="EMBL" id="KI630513">
    <property type="protein sequence ID" value="EYU37858.1"/>
    <property type="molecule type" value="Genomic_DNA"/>
</dbReference>
<reference evidence="2 3" key="1">
    <citation type="journal article" date="2013" name="Proc. Natl. Acad. Sci. U.S.A.">
        <title>Fine-scale variation in meiotic recombination in Mimulus inferred from population shotgun sequencing.</title>
        <authorList>
            <person name="Hellsten U."/>
            <person name="Wright K.M."/>
            <person name="Jenkins J."/>
            <person name="Shu S."/>
            <person name="Yuan Y."/>
            <person name="Wessler S.R."/>
            <person name="Schmutz J."/>
            <person name="Willis J.H."/>
            <person name="Rokhsar D.S."/>
        </authorList>
    </citation>
    <scope>NUCLEOTIDE SEQUENCE [LARGE SCALE GENOMIC DNA]</scope>
    <source>
        <strain evidence="3">cv. DUN x IM62</strain>
    </source>
</reference>
<accession>A0A022RDN7</accession>
<dbReference type="KEGG" id="egt:105957704"/>
<dbReference type="PhylomeDB" id="A0A022RDN7"/>
<gene>
    <name evidence="2" type="ORF">MIMGU_mgv1a014370mg</name>
</gene>
<evidence type="ECO:0000313" key="3">
    <source>
        <dbReference type="Proteomes" id="UP000030748"/>
    </source>
</evidence>
<evidence type="ECO:0000313" key="2">
    <source>
        <dbReference type="EMBL" id="EYU37858.1"/>
    </source>
</evidence>
<evidence type="ECO:0000256" key="1">
    <source>
        <dbReference type="SAM" id="MobiDB-lite"/>
    </source>
</evidence>
<dbReference type="OMA" id="QEPMEDS"/>
<name>A0A022RDN7_ERYGU</name>
<sequence>MEFGQNGVTLSQEDVAWADSCFSKDPDTDWDSLKYALLQTLDTQNHSSYERENSPKARANMDISSSENTSDEGEQEPNSNGRSNDENTDEFWSRHKREDVFLPTYNENTRDFGVFDPEVDFVFQAFEVEEGLSSSSEDIFKTWDLGIAPREDEEEDAMVQIIKSLAWKDLFDDSLDDLVSGIAGLSLSSKSG</sequence>
<dbReference type="OrthoDB" id="1894296at2759"/>
<protein>
    <submittedName>
        <fullName evidence="2">Uncharacterized protein</fullName>
    </submittedName>
</protein>
<dbReference type="eggNOG" id="ENOG502S11H">
    <property type="taxonomic scope" value="Eukaryota"/>
</dbReference>
<keyword evidence="3" id="KW-1185">Reference proteome</keyword>
<dbReference type="Proteomes" id="UP000030748">
    <property type="component" value="Unassembled WGS sequence"/>
</dbReference>
<dbReference type="PANTHER" id="PTHR36388">
    <property type="entry name" value="OS02G0469000 PROTEIN"/>
    <property type="match status" value="1"/>
</dbReference>
<feature type="region of interest" description="Disordered" evidence="1">
    <location>
        <begin position="44"/>
        <end position="90"/>
    </location>
</feature>
<proteinExistence type="predicted"/>
<organism evidence="2 3">
    <name type="scientific">Erythranthe guttata</name>
    <name type="common">Yellow monkey flower</name>
    <name type="synonym">Mimulus guttatus</name>
    <dbReference type="NCBI Taxonomy" id="4155"/>
    <lineage>
        <taxon>Eukaryota</taxon>
        <taxon>Viridiplantae</taxon>
        <taxon>Streptophyta</taxon>
        <taxon>Embryophyta</taxon>
        <taxon>Tracheophyta</taxon>
        <taxon>Spermatophyta</taxon>
        <taxon>Magnoliopsida</taxon>
        <taxon>eudicotyledons</taxon>
        <taxon>Gunneridae</taxon>
        <taxon>Pentapetalae</taxon>
        <taxon>asterids</taxon>
        <taxon>lamiids</taxon>
        <taxon>Lamiales</taxon>
        <taxon>Phrymaceae</taxon>
        <taxon>Erythranthe</taxon>
    </lineage>
</organism>